<proteinExistence type="predicted"/>
<gene>
    <name evidence="1" type="ORF">NM688_g6077</name>
</gene>
<sequence length="651" mass="73122">MTTIFGELRTHVAALLRGHPRPRLPSGIHYHSLSNHDHPPSPMSRAKRPGLWSISSYILLSLFLTVFLFLGLLNQTTYVGFRKPPKYDFPDFDGISTFTRVLSEQDVNLNDPNNRIIIIGDVHGMNESLHDLLDKLSYDPSNDTLFFAGDLLAKSSHDSSLSVIDFLTRNHSVGGSERIFPVRGNHDQLVIQWRSWREWYEGLTLPATAAASHAPFFFRSPADVITRVSSAIRPIFKRDDVRATQNNQAPPVSTGREFLQLLEAEWALEKVENEPDPDEYVEVARKRAKGTWREVWWTRIPPPGKGKNSQSWNLFTDHYWLARDMTQDQASYLTSLPLVHHIPHLHLFIAHAGLLPSDPRLPPSDPRQPLTHTPHSTPPEHPIGYDPDKDVDQGEERDDTFVSRLRANMLAIQTKDIVESDFSDRSNTLSTLQSNATQDDLRQMQETALLEQIPQNRDSWVVLNMRGVRKKGKVTRDGEKGTPWSDIWNDHMGWCDGFDDLSSSSSQLESSVHDSELFTSIPEGNDAHISKKKPKYSFPCEPATVVYGHAASRGLDVKRWSMGIDTGCLYGRKLTALVLNGQGTSGGQGDGDDEDEGDDDTDDESPDDSDGEDSDSDDDSMKSKRIRFGDRKAAIKARLVSINCPTVDSVN</sequence>
<dbReference type="Proteomes" id="UP001148662">
    <property type="component" value="Unassembled WGS sequence"/>
</dbReference>
<comment type="caution">
    <text evidence="1">The sequence shown here is derived from an EMBL/GenBank/DDBJ whole genome shotgun (WGS) entry which is preliminary data.</text>
</comment>
<organism evidence="1 2">
    <name type="scientific">Phlebia brevispora</name>
    <dbReference type="NCBI Taxonomy" id="194682"/>
    <lineage>
        <taxon>Eukaryota</taxon>
        <taxon>Fungi</taxon>
        <taxon>Dikarya</taxon>
        <taxon>Basidiomycota</taxon>
        <taxon>Agaricomycotina</taxon>
        <taxon>Agaricomycetes</taxon>
        <taxon>Polyporales</taxon>
        <taxon>Meruliaceae</taxon>
        <taxon>Phlebia</taxon>
    </lineage>
</organism>
<accession>A0ACC1SK84</accession>
<name>A0ACC1SK84_9APHY</name>
<dbReference type="EMBL" id="JANHOG010001202">
    <property type="protein sequence ID" value="KAJ3541473.1"/>
    <property type="molecule type" value="Genomic_DNA"/>
</dbReference>
<reference evidence="1" key="1">
    <citation type="submission" date="2022-07" db="EMBL/GenBank/DDBJ databases">
        <title>Genome Sequence of Phlebia brevispora.</title>
        <authorList>
            <person name="Buettner E."/>
        </authorList>
    </citation>
    <scope>NUCLEOTIDE SEQUENCE</scope>
    <source>
        <strain evidence="1">MPL23</strain>
    </source>
</reference>
<evidence type="ECO:0000313" key="1">
    <source>
        <dbReference type="EMBL" id="KAJ3541473.1"/>
    </source>
</evidence>
<protein>
    <submittedName>
        <fullName evidence="1">Uncharacterized protein</fullName>
    </submittedName>
</protein>
<evidence type="ECO:0000313" key="2">
    <source>
        <dbReference type="Proteomes" id="UP001148662"/>
    </source>
</evidence>
<keyword evidence="2" id="KW-1185">Reference proteome</keyword>